<sequence length="461" mass="52481">MAAAASDKARFYMEQSVPELQEYERKQIFTRAEIMSIAKKRSEFEHIVNLQPKASDYVRYAQYEMNLDALRKKRCKRTGVKATSFAGQKKVLFILERATRRFQGDMGLWMQYLEYCKKEGARKKLSDAFTKCLRLHPLKYELWIWVAKMYYEEQSDMANARNYMQRGLRFCKREKQLWLEYTKLELIYLAKLDARREILGLKKERAVEQQEEEDKTAMDTDADMLALPDVTAEELQGEKDADAEKREAELQKVAESPALSGAIPQVIFDTAMREFNNDPVLAEQFFDVFALFPTLSCTDRLLQHVLDHLAANPDRAGMSNISTSICNAKREMIGTSVRSAVDDVDEGQFPLKLAKFLSAIKKGMGSSPILNASLGERATLFLLPYLAHVGHGELDEDVEKVLKSAIKRYLRLIADAPAKIGSASGPAMFSIMADKLVKSKKVRQSEVLLDLAAEANPAWKR</sequence>
<evidence type="ECO:0000313" key="7">
    <source>
        <dbReference type="EMBL" id="KAL1303857.1"/>
    </source>
</evidence>
<evidence type="ECO:0000256" key="5">
    <source>
        <dbReference type="ARBA" id="ARBA00023242"/>
    </source>
</evidence>
<dbReference type="EMBL" id="JBFMKM010000009">
    <property type="protein sequence ID" value="KAL1303857.1"/>
    <property type="molecule type" value="Genomic_DNA"/>
</dbReference>
<comment type="subcellular location">
    <subcellularLocation>
        <location evidence="1">Nucleus</location>
        <location evidence="1">Nucleolus</location>
    </subcellularLocation>
</comment>
<evidence type="ECO:0000256" key="4">
    <source>
        <dbReference type="ARBA" id="ARBA00022737"/>
    </source>
</evidence>
<keyword evidence="5" id="KW-0539">Nucleus</keyword>
<dbReference type="SUPFAM" id="SSF48452">
    <property type="entry name" value="TPR-like"/>
    <property type="match status" value="1"/>
</dbReference>
<evidence type="ECO:0000313" key="8">
    <source>
        <dbReference type="Proteomes" id="UP001562354"/>
    </source>
</evidence>
<dbReference type="InterPro" id="IPR011990">
    <property type="entry name" value="TPR-like_helical_dom_sf"/>
</dbReference>
<dbReference type="InterPro" id="IPR013949">
    <property type="entry name" value="Utp6"/>
</dbReference>
<dbReference type="Pfam" id="PF08640">
    <property type="entry name" value="U3_assoc_6"/>
    <property type="match status" value="1"/>
</dbReference>
<evidence type="ECO:0000256" key="1">
    <source>
        <dbReference type="ARBA" id="ARBA00004604"/>
    </source>
</evidence>
<reference evidence="7 8" key="1">
    <citation type="submission" date="2024-07" db="EMBL/GenBank/DDBJ databases">
        <title>Draft sequence of the Neodothiora populina.</title>
        <authorList>
            <person name="Drown D.D."/>
            <person name="Schuette U.S."/>
            <person name="Buechlein A.B."/>
            <person name="Rusch D.R."/>
            <person name="Winton L.W."/>
            <person name="Adams G.A."/>
        </authorList>
    </citation>
    <scope>NUCLEOTIDE SEQUENCE [LARGE SCALE GENOMIC DNA]</scope>
    <source>
        <strain evidence="7 8">CPC 39397</strain>
    </source>
</reference>
<dbReference type="Gene3D" id="1.25.40.10">
    <property type="entry name" value="Tetratricopeptide repeat domain"/>
    <property type="match status" value="1"/>
</dbReference>
<keyword evidence="8" id="KW-1185">Reference proteome</keyword>
<feature type="domain" description="U3 small nucleolar RNA-associated protein 6 N-terminal" evidence="6">
    <location>
        <begin position="13"/>
        <end position="81"/>
    </location>
</feature>
<gene>
    <name evidence="7" type="ORF">AAFC00_000313</name>
</gene>
<comment type="caution">
    <text evidence="7">The sequence shown here is derived from an EMBL/GenBank/DDBJ whole genome shotgun (WGS) entry which is preliminary data.</text>
</comment>
<dbReference type="GeneID" id="95974016"/>
<protein>
    <recommendedName>
        <fullName evidence="6">U3 small nucleolar RNA-associated protein 6 N-terminal domain-containing protein</fullName>
    </recommendedName>
</protein>
<dbReference type="InterPro" id="IPR055347">
    <property type="entry name" value="UTP6_N"/>
</dbReference>
<organism evidence="7 8">
    <name type="scientific">Neodothiora populina</name>
    <dbReference type="NCBI Taxonomy" id="2781224"/>
    <lineage>
        <taxon>Eukaryota</taxon>
        <taxon>Fungi</taxon>
        <taxon>Dikarya</taxon>
        <taxon>Ascomycota</taxon>
        <taxon>Pezizomycotina</taxon>
        <taxon>Dothideomycetes</taxon>
        <taxon>Dothideomycetidae</taxon>
        <taxon>Dothideales</taxon>
        <taxon>Dothioraceae</taxon>
        <taxon>Neodothiora</taxon>
    </lineage>
</organism>
<keyword evidence="4" id="KW-0677">Repeat</keyword>
<dbReference type="SMART" id="SM00386">
    <property type="entry name" value="HAT"/>
    <property type="match status" value="4"/>
</dbReference>
<dbReference type="PANTHER" id="PTHR23271:SF1">
    <property type="entry name" value="U3 SMALL NUCLEOLAR RNA-ASSOCIATED PROTEIN 6 HOMOLOG"/>
    <property type="match status" value="1"/>
</dbReference>
<evidence type="ECO:0000256" key="2">
    <source>
        <dbReference type="ARBA" id="ARBA00010734"/>
    </source>
</evidence>
<name>A0ABR3PCG5_9PEZI</name>
<keyword evidence="3" id="KW-0698">rRNA processing</keyword>
<comment type="similarity">
    <text evidence="2">Belongs to the UTP6 family.</text>
</comment>
<evidence type="ECO:0000256" key="3">
    <source>
        <dbReference type="ARBA" id="ARBA00022552"/>
    </source>
</evidence>
<dbReference type="Proteomes" id="UP001562354">
    <property type="component" value="Unassembled WGS sequence"/>
</dbReference>
<accession>A0ABR3PCG5</accession>
<proteinExistence type="inferred from homology"/>
<dbReference type="RefSeq" id="XP_069200132.1">
    <property type="nucleotide sequence ID" value="XM_069342718.1"/>
</dbReference>
<dbReference type="PANTHER" id="PTHR23271">
    <property type="entry name" value="HEPATOCELLULAR CARCINOMA-ASSOCIATED ANTIGEN 66"/>
    <property type="match status" value="1"/>
</dbReference>
<dbReference type="InterPro" id="IPR003107">
    <property type="entry name" value="HAT"/>
</dbReference>
<evidence type="ECO:0000259" key="6">
    <source>
        <dbReference type="Pfam" id="PF08640"/>
    </source>
</evidence>